<organism evidence="1 2">
    <name type="scientific">Gymnopus androsaceus JB14</name>
    <dbReference type="NCBI Taxonomy" id="1447944"/>
    <lineage>
        <taxon>Eukaryota</taxon>
        <taxon>Fungi</taxon>
        <taxon>Dikarya</taxon>
        <taxon>Basidiomycota</taxon>
        <taxon>Agaricomycotina</taxon>
        <taxon>Agaricomycetes</taxon>
        <taxon>Agaricomycetidae</taxon>
        <taxon>Agaricales</taxon>
        <taxon>Marasmiineae</taxon>
        <taxon>Omphalotaceae</taxon>
        <taxon>Gymnopus</taxon>
    </lineage>
</organism>
<reference evidence="1" key="1">
    <citation type="journal article" date="2019" name="Environ. Microbiol.">
        <title>Fungal ecological strategies reflected in gene transcription - a case study of two litter decomposers.</title>
        <authorList>
            <person name="Barbi F."/>
            <person name="Kohler A."/>
            <person name="Barry K."/>
            <person name="Baskaran P."/>
            <person name="Daum C."/>
            <person name="Fauchery L."/>
            <person name="Ihrmark K."/>
            <person name="Kuo A."/>
            <person name="LaButti K."/>
            <person name="Lipzen A."/>
            <person name="Morin E."/>
            <person name="Grigoriev I.V."/>
            <person name="Henrissat B."/>
            <person name="Lindahl B."/>
            <person name="Martin F."/>
        </authorList>
    </citation>
    <scope>NUCLEOTIDE SEQUENCE</scope>
    <source>
        <strain evidence="1">JB14</strain>
    </source>
</reference>
<evidence type="ECO:0000313" key="2">
    <source>
        <dbReference type="Proteomes" id="UP000799118"/>
    </source>
</evidence>
<dbReference type="AlphaFoldDB" id="A0A6A4GKV5"/>
<dbReference type="EMBL" id="ML769905">
    <property type="protein sequence ID" value="KAE9386178.1"/>
    <property type="molecule type" value="Genomic_DNA"/>
</dbReference>
<gene>
    <name evidence="1" type="ORF">BT96DRAFT_548958</name>
</gene>
<accession>A0A6A4GKV5</accession>
<dbReference type="Proteomes" id="UP000799118">
    <property type="component" value="Unassembled WGS sequence"/>
</dbReference>
<proteinExistence type="predicted"/>
<keyword evidence="2" id="KW-1185">Reference proteome</keyword>
<name>A0A6A4GKV5_9AGAR</name>
<protein>
    <submittedName>
        <fullName evidence="1">Uncharacterized protein</fullName>
    </submittedName>
</protein>
<sequence length="127" mass="14188">MLYERTNPYEFSNGVSRGRNIPWSVHSGPALFQKWIAPASRFSKLQPMLYALRSRISSLPSASLNLFLQANRSVSIPTISAQYHSGKRHPSASILTCSKRGNPEVKMNKYCPHGEVGIQSAEERKAL</sequence>
<evidence type="ECO:0000313" key="1">
    <source>
        <dbReference type="EMBL" id="KAE9386178.1"/>
    </source>
</evidence>